<evidence type="ECO:0000313" key="1">
    <source>
        <dbReference type="EMBL" id="KAK9114071.1"/>
    </source>
</evidence>
<gene>
    <name evidence="1" type="ORF">Syun_020868</name>
</gene>
<proteinExistence type="predicted"/>
<organism evidence="1 2">
    <name type="scientific">Stephania yunnanensis</name>
    <dbReference type="NCBI Taxonomy" id="152371"/>
    <lineage>
        <taxon>Eukaryota</taxon>
        <taxon>Viridiplantae</taxon>
        <taxon>Streptophyta</taxon>
        <taxon>Embryophyta</taxon>
        <taxon>Tracheophyta</taxon>
        <taxon>Spermatophyta</taxon>
        <taxon>Magnoliopsida</taxon>
        <taxon>Ranunculales</taxon>
        <taxon>Menispermaceae</taxon>
        <taxon>Menispermoideae</taxon>
        <taxon>Cissampelideae</taxon>
        <taxon>Stephania</taxon>
    </lineage>
</organism>
<dbReference type="EMBL" id="JBBNAF010000009">
    <property type="protein sequence ID" value="KAK9114071.1"/>
    <property type="molecule type" value="Genomic_DNA"/>
</dbReference>
<evidence type="ECO:0000313" key="2">
    <source>
        <dbReference type="Proteomes" id="UP001420932"/>
    </source>
</evidence>
<keyword evidence="2" id="KW-1185">Reference proteome</keyword>
<accession>A0AAP0NRT4</accession>
<comment type="caution">
    <text evidence="1">The sequence shown here is derived from an EMBL/GenBank/DDBJ whole genome shotgun (WGS) entry which is preliminary data.</text>
</comment>
<dbReference type="Proteomes" id="UP001420932">
    <property type="component" value="Unassembled WGS sequence"/>
</dbReference>
<protein>
    <submittedName>
        <fullName evidence="1">Uncharacterized protein</fullName>
    </submittedName>
</protein>
<sequence length="204" mass="23026">MVESFIAWAIRDNSGLSETGHKRVDIRAMLIIGLVRKSQIAKIGELTLLSIALFITLSASLFLSSEEQWKSITWGETSWNNHAKNSNPVNINIQCSASRDHDSAKQRSHKTIVTLTPPHDIQIGSTGALHLLSIFNSRSSPLLVQRSWNGKRDLQSRFPLKGSRDCNRVSNKRIYLVKHIKHNKCNENNMELLALKQEELNSFA</sequence>
<dbReference type="AlphaFoldDB" id="A0AAP0NRT4"/>
<reference evidence="1 2" key="1">
    <citation type="submission" date="2024-01" db="EMBL/GenBank/DDBJ databases">
        <title>Genome assemblies of Stephania.</title>
        <authorList>
            <person name="Yang L."/>
        </authorList>
    </citation>
    <scope>NUCLEOTIDE SEQUENCE [LARGE SCALE GENOMIC DNA]</scope>
    <source>
        <strain evidence="1">YNDBR</strain>
        <tissue evidence="1">Leaf</tissue>
    </source>
</reference>
<name>A0AAP0NRT4_9MAGN</name>